<evidence type="ECO:0000313" key="3">
    <source>
        <dbReference type="EMBL" id="TWV70471.1"/>
    </source>
</evidence>
<organism evidence="3 5">
    <name type="scientific">Bacteroides fragilis</name>
    <dbReference type="NCBI Taxonomy" id="817"/>
    <lineage>
        <taxon>Bacteria</taxon>
        <taxon>Pseudomonadati</taxon>
        <taxon>Bacteroidota</taxon>
        <taxon>Bacteroidia</taxon>
        <taxon>Bacteroidales</taxon>
        <taxon>Bacteroidaceae</taxon>
        <taxon>Bacteroides</taxon>
    </lineage>
</organism>
<sequence length="604" mass="65988">MSFLKFIFTHCLILKSFIMRALIYVVCLIGAMCGWSCSDHIADSSDLSVQTRTIVSPEGVSTSNPDLISDWEHQSLLTLSTGERINTPWTPGASHSMSEETVSDIKKEDGWTMLFHTFKALNESPNSNYLCFYNELTGVIKVFYYIKNAQGNNGFQWRISTANGVGSSLLALNSYISPLDNSSDKPNCMNLSTFAQTPINGLTPGWNGFEFEVPYTTDYRNISLSINSYNQVITDFNFSGTTELKTEGTITKNVANGGGTTKTAATLASSGAKKYMDELKKKANGQPSNIAGDVKLGKKIVDALTSGNYFSAIAKGLKFIFGSTTTRPEVSKVSLTTTGVVTMGGTSQSGSHDNVEPLFSINLYDLMNGNLAALKKSPSFNSLVLPVDVTTRSGGERYAGVWTLKESPVIRMTRYGRVLNYNISGGVFTVASVLLPYLDSNVNKKASVILNPYLSQYVTSMQTMVDVVSCAKLNGEKYFNGYAISDFMSEDPIYEDKDLAIRKSAFSGSGGEICNQSISISDYNIGDGGNQNMYFFDWGTNIKGDEVAVVTVNIAYNYKGKVHNVSISRNYKVQYVHDPATDVKILGTAGTKKVVIVNNYPQFE</sequence>
<evidence type="ECO:0000313" key="2">
    <source>
        <dbReference type="EMBL" id="TWV48978.1"/>
    </source>
</evidence>
<dbReference type="EMBL" id="VOHV01000002">
    <property type="protein sequence ID" value="TWV43253.1"/>
    <property type="molecule type" value="Genomic_DNA"/>
</dbReference>
<dbReference type="EMBL" id="VOHY01000015">
    <property type="protein sequence ID" value="TWV70471.1"/>
    <property type="molecule type" value="Genomic_DNA"/>
</dbReference>
<dbReference type="Proteomes" id="UP000318041">
    <property type="component" value="Unassembled WGS sequence"/>
</dbReference>
<dbReference type="AlphaFoldDB" id="A0A5C6JNR1"/>
<evidence type="ECO:0000313" key="4">
    <source>
        <dbReference type="Proteomes" id="UP000315444"/>
    </source>
</evidence>
<gene>
    <name evidence="2" type="ORF">FSA03_10510</name>
    <name evidence="1" type="ORF">FSA06_06540</name>
    <name evidence="3" type="ORF">FSA08_17050</name>
</gene>
<protein>
    <submittedName>
        <fullName evidence="3">Uncharacterized protein</fullName>
    </submittedName>
</protein>
<comment type="caution">
    <text evidence="3">The sequence shown here is derived from an EMBL/GenBank/DDBJ whole genome shotgun (WGS) entry which is preliminary data.</text>
</comment>
<evidence type="ECO:0000313" key="1">
    <source>
        <dbReference type="EMBL" id="TWV43253.1"/>
    </source>
</evidence>
<name>A0A5C6JNR1_BACFG</name>
<dbReference type="Proteomes" id="UP000319026">
    <property type="component" value="Unassembled WGS sequence"/>
</dbReference>
<accession>A0A5C6JNR1</accession>
<proteinExistence type="predicted"/>
<reference evidence="2 6" key="2">
    <citation type="submission" date="2019-07" db="EMBL/GenBank/DDBJ databases">
        <title>Genome Sequencing of Bacteroides fragilis.</title>
        <authorList>
            <person name="Pinto K.M."/>
            <person name="Ruoff K.L."/>
            <person name="Price C.E."/>
            <person name="Valls R.A."/>
            <person name="O'Toole G.A."/>
        </authorList>
    </citation>
    <scope>NUCLEOTIDE SEQUENCE [LARGE SCALE GENOMIC DNA]</scope>
    <source>
        <strain evidence="2 6">AD135F_3B</strain>
    </source>
</reference>
<reference evidence="3 5" key="3">
    <citation type="submission" date="2019-08" db="EMBL/GenBank/DDBJ databases">
        <title>Genome sequencing of Bacteroides fragilis Sample_iSURF_9.</title>
        <authorList>
            <person name="Chandler J.E."/>
            <person name="Ruoff K.L."/>
            <person name="Price C.E."/>
            <person name="Valls R.A."/>
            <person name="O'Toole G.A."/>
        </authorList>
    </citation>
    <scope>NUCLEOTIDE SEQUENCE [LARGE SCALE GENOMIC DNA]</scope>
    <source>
        <strain evidence="3 5">CFPLTA004_1B</strain>
    </source>
</reference>
<dbReference type="Proteomes" id="UP000315444">
    <property type="component" value="Unassembled WGS sequence"/>
</dbReference>
<evidence type="ECO:0000313" key="6">
    <source>
        <dbReference type="Proteomes" id="UP000319026"/>
    </source>
</evidence>
<evidence type="ECO:0000313" key="5">
    <source>
        <dbReference type="Proteomes" id="UP000318041"/>
    </source>
</evidence>
<reference evidence="1 4" key="1">
    <citation type="submission" date="2019-07" db="EMBL/GenBank/DDBJ databases">
        <title>Genome sequencing of Bacteroides fragilis.</title>
        <authorList>
            <person name="Galasyn E.V."/>
            <person name="Ruoff K.L."/>
            <person name="Price C.E."/>
            <person name="Valls R.A."/>
            <person name="O'Toole G.A."/>
        </authorList>
    </citation>
    <scope>NUCLEOTIDE SEQUENCE [LARGE SCALE GENOMIC DNA]</scope>
    <source>
        <strain evidence="1 4">AD135F_1B</strain>
    </source>
</reference>
<dbReference type="EMBL" id="VOHT01000004">
    <property type="protein sequence ID" value="TWV48978.1"/>
    <property type="molecule type" value="Genomic_DNA"/>
</dbReference>